<dbReference type="OrthoDB" id="2783063at2759"/>
<dbReference type="Pfam" id="PF00098">
    <property type="entry name" value="zf-CCHC"/>
    <property type="match status" value="1"/>
</dbReference>
<keyword evidence="1" id="KW-0863">Zinc-finger</keyword>
<evidence type="ECO:0000256" key="1">
    <source>
        <dbReference type="PROSITE-ProRule" id="PRU00047"/>
    </source>
</evidence>
<dbReference type="Proteomes" id="UP000257109">
    <property type="component" value="Unassembled WGS sequence"/>
</dbReference>
<sequence>MKESKIEEGIRCNMTGSSNFVPRSLPVFYGKLFHNWRVKMQAVFGFQDVIEVVTVGFVEPGRNATEEQILIFKQQQKQDSKARFFIYQCVNLKIFNKISNASTSKEAWEILVKTYGDGEKNKKNSRTSQCNKSLQGVVDKILRTLPPEFDYVAAAIEESNDLDTVEVEELQHSLEAHEMRVNKRKVLKEQALQARTNYKRKDKGPWKHQSETPRLEFGETSESSKERRTHQAQKQGCSSKNSKEWKFDKRNMRCHNCQKLGHYARECWVGEGAKNKPNNRAHLAKDEGTDSEAMLRDQELFQDLTVNIEGELINSALIIEAEPVEFEKVRRSG</sequence>
<gene>
    <name evidence="4" type="ORF">CR513_37052</name>
</gene>
<comment type="caution">
    <text evidence="4">The sequence shown here is derived from an EMBL/GenBank/DDBJ whole genome shotgun (WGS) entry which is preliminary data.</text>
</comment>
<keyword evidence="1" id="KW-0479">Metal-binding</keyword>
<reference evidence="4" key="1">
    <citation type="submission" date="2018-05" db="EMBL/GenBank/DDBJ databases">
        <title>Draft genome of Mucuna pruriens seed.</title>
        <authorList>
            <person name="Nnadi N.E."/>
            <person name="Vos R."/>
            <person name="Hasami M.H."/>
            <person name="Devisetty U.K."/>
            <person name="Aguiy J.C."/>
        </authorList>
    </citation>
    <scope>NUCLEOTIDE SEQUENCE [LARGE SCALE GENOMIC DNA]</scope>
    <source>
        <strain evidence="4">JCA_2017</strain>
    </source>
</reference>
<dbReference type="InterPro" id="IPR036875">
    <property type="entry name" value="Znf_CCHC_sf"/>
</dbReference>
<name>A0A371FV01_MUCPR</name>
<dbReference type="AlphaFoldDB" id="A0A371FV01"/>
<dbReference type="PROSITE" id="PS50158">
    <property type="entry name" value="ZF_CCHC"/>
    <property type="match status" value="1"/>
</dbReference>
<dbReference type="SUPFAM" id="SSF57756">
    <property type="entry name" value="Retrovirus zinc finger-like domains"/>
    <property type="match status" value="1"/>
</dbReference>
<dbReference type="GO" id="GO:0008270">
    <property type="term" value="F:zinc ion binding"/>
    <property type="evidence" value="ECO:0007669"/>
    <property type="project" value="UniProtKB-KW"/>
</dbReference>
<organism evidence="4 5">
    <name type="scientific">Mucuna pruriens</name>
    <name type="common">Velvet bean</name>
    <name type="synonym">Dolichos pruriens</name>
    <dbReference type="NCBI Taxonomy" id="157652"/>
    <lineage>
        <taxon>Eukaryota</taxon>
        <taxon>Viridiplantae</taxon>
        <taxon>Streptophyta</taxon>
        <taxon>Embryophyta</taxon>
        <taxon>Tracheophyta</taxon>
        <taxon>Spermatophyta</taxon>
        <taxon>Magnoliopsida</taxon>
        <taxon>eudicotyledons</taxon>
        <taxon>Gunneridae</taxon>
        <taxon>Pentapetalae</taxon>
        <taxon>rosids</taxon>
        <taxon>fabids</taxon>
        <taxon>Fabales</taxon>
        <taxon>Fabaceae</taxon>
        <taxon>Papilionoideae</taxon>
        <taxon>50 kb inversion clade</taxon>
        <taxon>NPAAA clade</taxon>
        <taxon>indigoferoid/millettioid clade</taxon>
        <taxon>Phaseoleae</taxon>
        <taxon>Mucuna</taxon>
    </lineage>
</organism>
<feature type="region of interest" description="Disordered" evidence="2">
    <location>
        <begin position="193"/>
        <end position="242"/>
    </location>
</feature>
<dbReference type="InterPro" id="IPR001878">
    <property type="entry name" value="Znf_CCHC"/>
</dbReference>
<keyword evidence="1" id="KW-0862">Zinc</keyword>
<protein>
    <recommendedName>
        <fullName evidence="3">CCHC-type domain-containing protein</fullName>
    </recommendedName>
</protein>
<accession>A0A371FV01</accession>
<dbReference type="Pfam" id="PF14223">
    <property type="entry name" value="Retrotran_gag_2"/>
    <property type="match status" value="1"/>
</dbReference>
<evidence type="ECO:0000259" key="3">
    <source>
        <dbReference type="PROSITE" id="PS50158"/>
    </source>
</evidence>
<proteinExistence type="predicted"/>
<keyword evidence="5" id="KW-1185">Reference proteome</keyword>
<dbReference type="PANTHER" id="PTHR35317">
    <property type="entry name" value="OS04G0629600 PROTEIN"/>
    <property type="match status" value="1"/>
</dbReference>
<evidence type="ECO:0000256" key="2">
    <source>
        <dbReference type="SAM" id="MobiDB-lite"/>
    </source>
</evidence>
<dbReference type="PANTHER" id="PTHR35317:SF35">
    <property type="entry name" value="DUF4219 DOMAIN-CONTAINING PROTEIN"/>
    <property type="match status" value="1"/>
</dbReference>
<evidence type="ECO:0000313" key="5">
    <source>
        <dbReference type="Proteomes" id="UP000257109"/>
    </source>
</evidence>
<dbReference type="SMART" id="SM00343">
    <property type="entry name" value="ZnF_C2HC"/>
    <property type="match status" value="1"/>
</dbReference>
<dbReference type="GO" id="GO:0003676">
    <property type="term" value="F:nucleic acid binding"/>
    <property type="evidence" value="ECO:0007669"/>
    <property type="project" value="InterPro"/>
</dbReference>
<dbReference type="EMBL" id="QJKJ01007703">
    <property type="protein sequence ID" value="RDX82187.1"/>
    <property type="molecule type" value="Genomic_DNA"/>
</dbReference>
<feature type="compositionally biased region" description="Basic and acidic residues" evidence="2">
    <location>
        <begin position="203"/>
        <end position="226"/>
    </location>
</feature>
<evidence type="ECO:0000313" key="4">
    <source>
        <dbReference type="EMBL" id="RDX82187.1"/>
    </source>
</evidence>
<feature type="domain" description="CCHC-type" evidence="3">
    <location>
        <begin position="253"/>
        <end position="267"/>
    </location>
</feature>
<feature type="non-terminal residue" evidence="4">
    <location>
        <position position="1"/>
    </location>
</feature>